<dbReference type="SUPFAM" id="SSF48403">
    <property type="entry name" value="Ankyrin repeat"/>
    <property type="match status" value="1"/>
</dbReference>
<dbReference type="PANTHER" id="PTHR24188:SF29">
    <property type="entry name" value="GH09064P"/>
    <property type="match status" value="1"/>
</dbReference>
<reference evidence="9" key="1">
    <citation type="journal article" date="2016" name="Ticks Tick Borne Dis.">
        <title>De novo assembly and annotation of the salivary gland transcriptome of Rhipicephalus appendiculatus male and female ticks during blood feeding.</title>
        <authorList>
            <person name="de Castro M.H."/>
            <person name="de Klerk D."/>
            <person name="Pienaar R."/>
            <person name="Latif A.A."/>
            <person name="Rees D.J."/>
            <person name="Mans B.J."/>
        </authorList>
    </citation>
    <scope>NUCLEOTIDE SEQUENCE</scope>
    <source>
        <tissue evidence="9">Salivary glands</tissue>
    </source>
</reference>
<keyword evidence="5" id="KW-0638">Presynaptic neurotoxin</keyword>
<keyword evidence="6 8" id="KW-0040">ANK repeat</keyword>
<evidence type="ECO:0000256" key="3">
    <source>
        <dbReference type="ARBA" id="ARBA00022537"/>
    </source>
</evidence>
<keyword evidence="5" id="KW-0528">Neurotoxin</keyword>
<feature type="repeat" description="ANK" evidence="8">
    <location>
        <begin position="90"/>
        <end position="122"/>
    </location>
</feature>
<dbReference type="AlphaFoldDB" id="A0A131ZBD6"/>
<evidence type="ECO:0000256" key="4">
    <source>
        <dbReference type="ARBA" id="ARBA00022737"/>
    </source>
</evidence>
<dbReference type="Pfam" id="PF00023">
    <property type="entry name" value="Ank"/>
    <property type="match status" value="1"/>
</dbReference>
<feature type="repeat" description="ANK" evidence="8">
    <location>
        <begin position="287"/>
        <end position="319"/>
    </location>
</feature>
<dbReference type="PROSITE" id="PS50088">
    <property type="entry name" value="ANK_REPEAT"/>
    <property type="match status" value="7"/>
</dbReference>
<name>A0A131ZBD6_RHIAP</name>
<evidence type="ECO:0000313" key="9">
    <source>
        <dbReference type="EMBL" id="JAP88120.1"/>
    </source>
</evidence>
<feature type="repeat" description="ANK" evidence="8">
    <location>
        <begin position="222"/>
        <end position="254"/>
    </location>
</feature>
<evidence type="ECO:0000256" key="8">
    <source>
        <dbReference type="PROSITE-ProRule" id="PRU00023"/>
    </source>
</evidence>
<dbReference type="PANTHER" id="PTHR24188">
    <property type="entry name" value="ANKYRIN REPEAT PROTEIN"/>
    <property type="match status" value="1"/>
</dbReference>
<dbReference type="InterPro" id="IPR036770">
    <property type="entry name" value="Ankyrin_rpt-contain_sf"/>
</dbReference>
<proteinExistence type="predicted"/>
<keyword evidence="7" id="KW-1053">Target membrane</keyword>
<feature type="repeat" description="ANK" evidence="8">
    <location>
        <begin position="189"/>
        <end position="221"/>
    </location>
</feature>
<evidence type="ECO:0000256" key="2">
    <source>
        <dbReference type="ARBA" id="ARBA00022483"/>
    </source>
</evidence>
<feature type="repeat" description="ANK" evidence="8">
    <location>
        <begin position="123"/>
        <end position="155"/>
    </location>
</feature>
<dbReference type="Pfam" id="PF12796">
    <property type="entry name" value="Ank_2"/>
    <property type="match status" value="3"/>
</dbReference>
<evidence type="ECO:0000256" key="1">
    <source>
        <dbReference type="ARBA" id="ARBA00004175"/>
    </source>
</evidence>
<dbReference type="PROSITE" id="PS50297">
    <property type="entry name" value="ANK_REP_REGION"/>
    <property type="match status" value="7"/>
</dbReference>
<keyword evidence="3" id="KW-1052">Target cell membrane</keyword>
<dbReference type="GO" id="GO:0044218">
    <property type="term" value="C:other organism cell membrane"/>
    <property type="evidence" value="ECO:0007669"/>
    <property type="project" value="UniProtKB-KW"/>
</dbReference>
<dbReference type="PRINTS" id="PR01415">
    <property type="entry name" value="ANKYRIN"/>
</dbReference>
<organism evidence="9">
    <name type="scientific">Rhipicephalus appendiculatus</name>
    <name type="common">Brown ear tick</name>
    <dbReference type="NCBI Taxonomy" id="34631"/>
    <lineage>
        <taxon>Eukaryota</taxon>
        <taxon>Metazoa</taxon>
        <taxon>Ecdysozoa</taxon>
        <taxon>Arthropoda</taxon>
        <taxon>Chelicerata</taxon>
        <taxon>Arachnida</taxon>
        <taxon>Acari</taxon>
        <taxon>Parasitiformes</taxon>
        <taxon>Ixodida</taxon>
        <taxon>Ixodoidea</taxon>
        <taxon>Ixodidae</taxon>
        <taxon>Rhipicephalinae</taxon>
        <taxon>Rhipicephalus</taxon>
        <taxon>Rhipicephalus</taxon>
    </lineage>
</organism>
<dbReference type="GO" id="GO:0006887">
    <property type="term" value="P:exocytosis"/>
    <property type="evidence" value="ECO:0007669"/>
    <property type="project" value="UniProtKB-KW"/>
</dbReference>
<dbReference type="EMBL" id="GEDV01000437">
    <property type="protein sequence ID" value="JAP88120.1"/>
    <property type="molecule type" value="Transcribed_RNA"/>
</dbReference>
<feature type="repeat" description="ANK" evidence="8">
    <location>
        <begin position="156"/>
        <end position="188"/>
    </location>
</feature>
<protein>
    <submittedName>
        <fullName evidence="9">Ankyrin repeat domain protein</fullName>
    </submittedName>
</protein>
<keyword evidence="5" id="KW-0800">Toxin</keyword>
<dbReference type="SMART" id="SM00248">
    <property type="entry name" value="ANK"/>
    <property type="match status" value="9"/>
</dbReference>
<feature type="repeat" description="ANK" evidence="8">
    <location>
        <begin position="255"/>
        <end position="287"/>
    </location>
</feature>
<comment type="subcellular location">
    <subcellularLocation>
        <location evidence="1">Target cell membrane</location>
    </subcellularLocation>
</comment>
<keyword evidence="7" id="KW-0472">Membrane</keyword>
<feature type="non-terminal residue" evidence="9">
    <location>
        <position position="1"/>
    </location>
</feature>
<evidence type="ECO:0000256" key="6">
    <source>
        <dbReference type="ARBA" id="ARBA00023043"/>
    </source>
</evidence>
<feature type="non-terminal residue" evidence="9">
    <location>
        <position position="356"/>
    </location>
</feature>
<sequence>DISQQRVPVCAGSLTRYAGFSQLLTAACRPRIPSASHGDFQGSRESSNMSLKKETPSAQLLHLAALQGNLPLLVSVLDSGKVYVDCKDQEGTTALIIACANNNYDCAKELLEQGANPAAKRVTGTTALFFAAQGGYLDIARLLLEHNAPVDAASVDGGTPLLVACQCNHLDVVEELVKAGASIHTQMSDRATPLFVAAQNGHLDLVSHLIALNADINIKRTDGATALWIASQMGHTAVVAELLAHGAEVDSTRHDGATPLFKAAHKGYAGLVELLVKRGASLGLLRNGESALHAAALFDHLSVIKLLLAAGADPQLRNQDGMTPLDLALEASNTQIVDYLRQHIATRRLPDSMRAS</sequence>
<dbReference type="InterPro" id="IPR002110">
    <property type="entry name" value="Ankyrin_rpt"/>
</dbReference>
<evidence type="ECO:0000256" key="7">
    <source>
        <dbReference type="ARBA" id="ARBA00023298"/>
    </source>
</evidence>
<keyword evidence="4" id="KW-0677">Repeat</keyword>
<accession>A0A131ZBD6</accession>
<dbReference type="Gene3D" id="1.25.40.20">
    <property type="entry name" value="Ankyrin repeat-containing domain"/>
    <property type="match status" value="3"/>
</dbReference>
<evidence type="ECO:0000256" key="5">
    <source>
        <dbReference type="ARBA" id="ARBA00023028"/>
    </source>
</evidence>
<keyword evidence="2" id="KW-0268">Exocytosis</keyword>
<dbReference type="GO" id="GO:0044231">
    <property type="term" value="C:host cell presynaptic membrane"/>
    <property type="evidence" value="ECO:0007669"/>
    <property type="project" value="UniProtKB-KW"/>
</dbReference>